<dbReference type="Pfam" id="PF07859">
    <property type="entry name" value="Abhydrolase_3"/>
    <property type="match status" value="2"/>
</dbReference>
<dbReference type="PANTHER" id="PTHR48081">
    <property type="entry name" value="AB HYDROLASE SUPERFAMILY PROTEIN C4A8.06C"/>
    <property type="match status" value="1"/>
</dbReference>
<evidence type="ECO:0000313" key="3">
    <source>
        <dbReference type="EMBL" id="KAK2192066.1"/>
    </source>
</evidence>
<name>A0AAD9PCL4_RIDPI</name>
<evidence type="ECO:0000313" key="4">
    <source>
        <dbReference type="Proteomes" id="UP001209878"/>
    </source>
</evidence>
<dbReference type="InterPro" id="IPR050300">
    <property type="entry name" value="GDXG_lipolytic_enzyme"/>
</dbReference>
<dbReference type="SUPFAM" id="SSF53474">
    <property type="entry name" value="alpha/beta-Hydrolases"/>
    <property type="match status" value="1"/>
</dbReference>
<proteinExistence type="predicted"/>
<feature type="domain" description="Alpha/beta hydrolase fold-3" evidence="2">
    <location>
        <begin position="3"/>
        <end position="86"/>
    </location>
</feature>
<dbReference type="InterPro" id="IPR013094">
    <property type="entry name" value="AB_hydrolase_3"/>
</dbReference>
<protein>
    <recommendedName>
        <fullName evidence="2">Alpha/beta hydrolase fold-3 domain-containing protein</fullName>
    </recommendedName>
</protein>
<keyword evidence="4" id="KW-1185">Reference proteome</keyword>
<accession>A0AAD9PCL4</accession>
<dbReference type="AlphaFoldDB" id="A0AAD9PCL4"/>
<evidence type="ECO:0000259" key="2">
    <source>
        <dbReference type="Pfam" id="PF07859"/>
    </source>
</evidence>
<dbReference type="GO" id="GO:0016787">
    <property type="term" value="F:hydrolase activity"/>
    <property type="evidence" value="ECO:0007669"/>
    <property type="project" value="UniProtKB-KW"/>
</dbReference>
<dbReference type="PANTHER" id="PTHR48081:SF8">
    <property type="entry name" value="ALPHA_BETA HYDROLASE FOLD-3 DOMAIN-CONTAINING PROTEIN-RELATED"/>
    <property type="match status" value="1"/>
</dbReference>
<feature type="domain" description="Alpha/beta hydrolase fold-3" evidence="2">
    <location>
        <begin position="132"/>
        <end position="195"/>
    </location>
</feature>
<organism evidence="3 4">
    <name type="scientific">Ridgeia piscesae</name>
    <name type="common">Tubeworm</name>
    <dbReference type="NCBI Taxonomy" id="27915"/>
    <lineage>
        <taxon>Eukaryota</taxon>
        <taxon>Metazoa</taxon>
        <taxon>Spiralia</taxon>
        <taxon>Lophotrochozoa</taxon>
        <taxon>Annelida</taxon>
        <taxon>Polychaeta</taxon>
        <taxon>Sedentaria</taxon>
        <taxon>Canalipalpata</taxon>
        <taxon>Sabellida</taxon>
        <taxon>Siboglinidae</taxon>
        <taxon>Ridgeia</taxon>
    </lineage>
</organism>
<sequence>MANAKRFGVDKNRIAVAGGSAGGNLAAAVALRARDENWSPTIKAQLLFYPPLQAINFNTPSYRRYRCNAVVDLPNMVALWLIYAFGDISRFNLSDFAYNGHVSTSAKLTYKTHVNVSLVTRRPHCILTQANNTLWKELKDVFTDPYFAPLMTSDLSRLPATFISTVEQDVLRDDGVIYAARLQRAGVTVRHRHYMTLHGMISYMFLATAREQTADAVEYMLTHV</sequence>
<comment type="caution">
    <text evidence="3">The sequence shown here is derived from an EMBL/GenBank/DDBJ whole genome shotgun (WGS) entry which is preliminary data.</text>
</comment>
<evidence type="ECO:0000256" key="1">
    <source>
        <dbReference type="ARBA" id="ARBA00022801"/>
    </source>
</evidence>
<reference evidence="3" key="1">
    <citation type="journal article" date="2023" name="Mol. Biol. Evol.">
        <title>Third-Generation Sequencing Reveals the Adaptive Role of the Epigenome in Three Deep-Sea Polychaetes.</title>
        <authorList>
            <person name="Perez M."/>
            <person name="Aroh O."/>
            <person name="Sun Y."/>
            <person name="Lan Y."/>
            <person name="Juniper S.K."/>
            <person name="Young C.R."/>
            <person name="Angers B."/>
            <person name="Qian P.Y."/>
        </authorList>
    </citation>
    <scope>NUCLEOTIDE SEQUENCE</scope>
    <source>
        <strain evidence="3">R07B-5</strain>
    </source>
</reference>
<dbReference type="EMBL" id="JAODUO010000040">
    <property type="protein sequence ID" value="KAK2192066.1"/>
    <property type="molecule type" value="Genomic_DNA"/>
</dbReference>
<gene>
    <name evidence="3" type="ORF">NP493_40g10001</name>
</gene>
<dbReference type="Proteomes" id="UP001209878">
    <property type="component" value="Unassembled WGS sequence"/>
</dbReference>
<dbReference type="InterPro" id="IPR029058">
    <property type="entry name" value="AB_hydrolase_fold"/>
</dbReference>
<dbReference type="Gene3D" id="3.40.50.1820">
    <property type="entry name" value="alpha/beta hydrolase"/>
    <property type="match status" value="1"/>
</dbReference>
<keyword evidence="1" id="KW-0378">Hydrolase</keyword>